<comment type="caution">
    <text evidence="2">The sequence shown here is derived from an EMBL/GenBank/DDBJ whole genome shotgun (WGS) entry which is preliminary data.</text>
</comment>
<reference evidence="2 3" key="1">
    <citation type="submission" date="2018-03" db="EMBL/GenBank/DDBJ databases">
        <title>Genomic Encyclopedia of Archaeal and Bacterial Type Strains, Phase II (KMG-II): from individual species to whole genera.</title>
        <authorList>
            <person name="Goeker M."/>
        </authorList>
    </citation>
    <scope>NUCLEOTIDE SEQUENCE [LARGE SCALE GENOMIC DNA]</scope>
    <source>
        <strain evidence="2 3">DSM 100214</strain>
    </source>
</reference>
<dbReference type="PROSITE" id="PS51257">
    <property type="entry name" value="PROKAR_LIPOPROTEIN"/>
    <property type="match status" value="1"/>
</dbReference>
<feature type="chain" id="PRO_5016093044" description="NigD-like protein" evidence="1">
    <location>
        <begin position="24"/>
        <end position="261"/>
    </location>
</feature>
<dbReference type="AlphaFoldDB" id="A0A2V3PQ13"/>
<evidence type="ECO:0000313" key="2">
    <source>
        <dbReference type="EMBL" id="PXV63304.1"/>
    </source>
</evidence>
<name>A0A2V3PQ13_9BACT</name>
<evidence type="ECO:0000256" key="1">
    <source>
        <dbReference type="SAM" id="SignalP"/>
    </source>
</evidence>
<keyword evidence="3" id="KW-1185">Reference proteome</keyword>
<dbReference type="RefSeq" id="WP_110310951.1">
    <property type="nucleotide sequence ID" value="NZ_QICL01000014.1"/>
</dbReference>
<accession>A0A2V3PQ13</accession>
<gene>
    <name evidence="2" type="ORF">CLV62_11421</name>
</gene>
<protein>
    <recommendedName>
        <fullName evidence="4">NigD-like protein</fullName>
    </recommendedName>
</protein>
<organism evidence="2 3">
    <name type="scientific">Dysgonomonas alginatilytica</name>
    <dbReference type="NCBI Taxonomy" id="1605892"/>
    <lineage>
        <taxon>Bacteria</taxon>
        <taxon>Pseudomonadati</taxon>
        <taxon>Bacteroidota</taxon>
        <taxon>Bacteroidia</taxon>
        <taxon>Bacteroidales</taxon>
        <taxon>Dysgonomonadaceae</taxon>
        <taxon>Dysgonomonas</taxon>
    </lineage>
</organism>
<sequence length="261" mass="28505">MKKTFLYLCVVAVLAVVFSSCLGDNESTTSATKTFTVIKKSDSGGVLYAVIYINGRAYITGEGLTGVSAEDAALISYKVNLNYVGGSNIAQADYITVNEVYPKGSQKSVERHAMDTTVNNSPFKSVAIEVADQNMLFSNRWLFQFSAEVKGDQNFDVIFSYNKDDQKDKDGKELPANTAIVDVVLVKTGVAGDGAAPKTVEKPVVVNFTDFRGAITPTIIPSEGVIVKLWFRYIYINPSTKVKDVNYWNPGVGLGFWNETN</sequence>
<evidence type="ECO:0000313" key="3">
    <source>
        <dbReference type="Proteomes" id="UP000247973"/>
    </source>
</evidence>
<feature type="signal peptide" evidence="1">
    <location>
        <begin position="1"/>
        <end position="23"/>
    </location>
</feature>
<keyword evidence="1" id="KW-0732">Signal</keyword>
<proteinExistence type="predicted"/>
<dbReference type="Proteomes" id="UP000247973">
    <property type="component" value="Unassembled WGS sequence"/>
</dbReference>
<evidence type="ECO:0008006" key="4">
    <source>
        <dbReference type="Google" id="ProtNLM"/>
    </source>
</evidence>
<dbReference type="OrthoDB" id="972683at2"/>
<dbReference type="EMBL" id="QICL01000014">
    <property type="protein sequence ID" value="PXV63304.1"/>
    <property type="molecule type" value="Genomic_DNA"/>
</dbReference>